<accession>A0A4Z2FPZ6</accession>
<dbReference type="EMBL" id="SRLO01001001">
    <property type="protein sequence ID" value="TNN42950.1"/>
    <property type="molecule type" value="Genomic_DNA"/>
</dbReference>
<feature type="compositionally biased region" description="Basic and acidic residues" evidence="1">
    <location>
        <begin position="74"/>
        <end position="84"/>
    </location>
</feature>
<proteinExistence type="predicted"/>
<dbReference type="OrthoDB" id="7441375at2759"/>
<evidence type="ECO:0000256" key="1">
    <source>
        <dbReference type="SAM" id="MobiDB-lite"/>
    </source>
</evidence>
<gene>
    <name evidence="2" type="ORF">EYF80_046871</name>
</gene>
<evidence type="ECO:0000313" key="3">
    <source>
        <dbReference type="Proteomes" id="UP000314294"/>
    </source>
</evidence>
<evidence type="ECO:0000313" key="2">
    <source>
        <dbReference type="EMBL" id="TNN42950.1"/>
    </source>
</evidence>
<dbReference type="AlphaFoldDB" id="A0A4Z2FPZ6"/>
<organism evidence="2 3">
    <name type="scientific">Liparis tanakae</name>
    <name type="common">Tanaka's snailfish</name>
    <dbReference type="NCBI Taxonomy" id="230148"/>
    <lineage>
        <taxon>Eukaryota</taxon>
        <taxon>Metazoa</taxon>
        <taxon>Chordata</taxon>
        <taxon>Craniata</taxon>
        <taxon>Vertebrata</taxon>
        <taxon>Euteleostomi</taxon>
        <taxon>Actinopterygii</taxon>
        <taxon>Neopterygii</taxon>
        <taxon>Teleostei</taxon>
        <taxon>Neoteleostei</taxon>
        <taxon>Acanthomorphata</taxon>
        <taxon>Eupercaria</taxon>
        <taxon>Perciformes</taxon>
        <taxon>Cottioidei</taxon>
        <taxon>Cottales</taxon>
        <taxon>Liparidae</taxon>
        <taxon>Liparis</taxon>
    </lineage>
</organism>
<protein>
    <submittedName>
        <fullName evidence="2">Uncharacterized protein</fullName>
    </submittedName>
</protein>
<reference evidence="2 3" key="1">
    <citation type="submission" date="2019-03" db="EMBL/GenBank/DDBJ databases">
        <title>First draft genome of Liparis tanakae, snailfish: a comprehensive survey of snailfish specific genes.</title>
        <authorList>
            <person name="Kim W."/>
            <person name="Song I."/>
            <person name="Jeong J.-H."/>
            <person name="Kim D."/>
            <person name="Kim S."/>
            <person name="Ryu S."/>
            <person name="Song J.Y."/>
            <person name="Lee S.K."/>
        </authorList>
    </citation>
    <scope>NUCLEOTIDE SEQUENCE [LARGE SCALE GENOMIC DNA]</scope>
    <source>
        <tissue evidence="2">Muscle</tissue>
    </source>
</reference>
<comment type="caution">
    <text evidence="2">The sequence shown here is derived from an EMBL/GenBank/DDBJ whole genome shotgun (WGS) entry which is preliminary data.</text>
</comment>
<name>A0A4Z2FPZ6_9TELE</name>
<feature type="region of interest" description="Disordered" evidence="1">
    <location>
        <begin position="74"/>
        <end position="93"/>
    </location>
</feature>
<dbReference type="Proteomes" id="UP000314294">
    <property type="component" value="Unassembled WGS sequence"/>
</dbReference>
<sequence length="93" mass="9760">MLVNAERSANQAPRAYLGLDVGVVVVLEEQGGGLGVVLACGDVQGGQADLPFGVVLQEDGHHLVVALLEGDGQREKQRSEDVSVTRRGKNSSH</sequence>
<keyword evidence="3" id="KW-1185">Reference proteome</keyword>